<keyword evidence="6 8" id="KW-0472">Membrane</keyword>
<evidence type="ECO:0000256" key="2">
    <source>
        <dbReference type="ARBA" id="ARBA00006228"/>
    </source>
</evidence>
<dbReference type="NCBIfam" id="NF006521">
    <property type="entry name" value="PRK08965.1-5"/>
    <property type="match status" value="1"/>
</dbReference>
<name>A0ABP6TJQ0_9ACTN</name>
<accession>A0ABP6TJQ0</accession>
<comment type="subcellular location">
    <subcellularLocation>
        <location evidence="1">Cell membrane</location>
        <topology evidence="1">Multi-pass membrane protein</topology>
    </subcellularLocation>
</comment>
<protein>
    <recommendedName>
        <fullName evidence="11">Na+/H+ antiporter subunit E</fullName>
    </recommendedName>
</protein>
<dbReference type="EMBL" id="BAAAXF010000018">
    <property type="protein sequence ID" value="GAA3494945.1"/>
    <property type="molecule type" value="Genomic_DNA"/>
</dbReference>
<feature type="region of interest" description="Disordered" evidence="7">
    <location>
        <begin position="155"/>
        <end position="209"/>
    </location>
</feature>
<reference evidence="10" key="1">
    <citation type="journal article" date="2019" name="Int. J. Syst. Evol. Microbiol.">
        <title>The Global Catalogue of Microorganisms (GCM) 10K type strain sequencing project: providing services to taxonomists for standard genome sequencing and annotation.</title>
        <authorList>
            <consortium name="The Broad Institute Genomics Platform"/>
            <consortium name="The Broad Institute Genome Sequencing Center for Infectious Disease"/>
            <person name="Wu L."/>
            <person name="Ma J."/>
        </authorList>
    </citation>
    <scope>NUCLEOTIDE SEQUENCE [LARGE SCALE GENOMIC DNA]</scope>
    <source>
        <strain evidence="10">JCM 4816</strain>
    </source>
</reference>
<proteinExistence type="inferred from homology"/>
<feature type="compositionally biased region" description="Pro residues" evidence="7">
    <location>
        <begin position="184"/>
        <end position="200"/>
    </location>
</feature>
<keyword evidence="3" id="KW-1003">Cell membrane</keyword>
<dbReference type="InterPro" id="IPR002758">
    <property type="entry name" value="Cation_antiport_E"/>
</dbReference>
<comment type="similarity">
    <text evidence="2">Belongs to the CPA3 antiporters (TC 2.A.63) subunit E family.</text>
</comment>
<organism evidence="9 10">
    <name type="scientific">Streptomyces prasinosporus</name>
    <dbReference type="NCBI Taxonomy" id="68256"/>
    <lineage>
        <taxon>Bacteria</taxon>
        <taxon>Bacillati</taxon>
        <taxon>Actinomycetota</taxon>
        <taxon>Actinomycetes</taxon>
        <taxon>Kitasatosporales</taxon>
        <taxon>Streptomycetaceae</taxon>
        <taxon>Streptomyces</taxon>
        <taxon>Streptomyces albogriseolus group</taxon>
    </lineage>
</organism>
<evidence type="ECO:0000256" key="4">
    <source>
        <dbReference type="ARBA" id="ARBA00022692"/>
    </source>
</evidence>
<evidence type="ECO:0000256" key="8">
    <source>
        <dbReference type="SAM" id="Phobius"/>
    </source>
</evidence>
<evidence type="ECO:0000313" key="10">
    <source>
        <dbReference type="Proteomes" id="UP001501455"/>
    </source>
</evidence>
<sequence length="209" mass="22920">MSRGERVRRMLHHLPLVVWLWLLWVVLWGSAGAVVLVGGLLVAVAVAALFPLPSVLPGAVPRPPWIGALLFHLLVDLVRSGSTVAWAAVRHGGRTRSAVMEVPLHIDNDVLITVVAEITTIAPGTVVIEIDRRRRRLYVHTLPVGGEETLVRRKRETKDLERRVARSVGHRHAPPGRGSRLDPPSDPPPDPPDGPPPGDAPPDHRGRRR</sequence>
<evidence type="ECO:0000256" key="1">
    <source>
        <dbReference type="ARBA" id="ARBA00004651"/>
    </source>
</evidence>
<evidence type="ECO:0000313" key="9">
    <source>
        <dbReference type="EMBL" id="GAA3494945.1"/>
    </source>
</evidence>
<dbReference type="Proteomes" id="UP001501455">
    <property type="component" value="Unassembled WGS sequence"/>
</dbReference>
<dbReference type="Pfam" id="PF01899">
    <property type="entry name" value="MNHE"/>
    <property type="match status" value="1"/>
</dbReference>
<evidence type="ECO:0000256" key="7">
    <source>
        <dbReference type="SAM" id="MobiDB-lite"/>
    </source>
</evidence>
<dbReference type="RefSeq" id="WP_345575010.1">
    <property type="nucleotide sequence ID" value="NZ_BAAAXF010000018.1"/>
</dbReference>
<dbReference type="PANTHER" id="PTHR34584:SF1">
    <property type="entry name" value="NA(+)_H(+) ANTIPORTER SUBUNIT E1"/>
    <property type="match status" value="1"/>
</dbReference>
<evidence type="ECO:0008006" key="11">
    <source>
        <dbReference type="Google" id="ProtNLM"/>
    </source>
</evidence>
<dbReference type="PANTHER" id="PTHR34584">
    <property type="entry name" value="NA(+)/H(+) ANTIPORTER SUBUNIT E1"/>
    <property type="match status" value="1"/>
</dbReference>
<evidence type="ECO:0000256" key="5">
    <source>
        <dbReference type="ARBA" id="ARBA00022989"/>
    </source>
</evidence>
<evidence type="ECO:0000256" key="6">
    <source>
        <dbReference type="ARBA" id="ARBA00023136"/>
    </source>
</evidence>
<feature type="transmembrane region" description="Helical" evidence="8">
    <location>
        <begin position="65"/>
        <end position="89"/>
    </location>
</feature>
<comment type="caution">
    <text evidence="9">The sequence shown here is derived from an EMBL/GenBank/DDBJ whole genome shotgun (WGS) entry which is preliminary data.</text>
</comment>
<evidence type="ECO:0000256" key="3">
    <source>
        <dbReference type="ARBA" id="ARBA00022475"/>
    </source>
</evidence>
<keyword evidence="5 8" id="KW-1133">Transmembrane helix</keyword>
<keyword evidence="10" id="KW-1185">Reference proteome</keyword>
<keyword evidence="4 8" id="KW-0812">Transmembrane</keyword>
<gene>
    <name evidence="9" type="ORF">GCM10019016_020450</name>
</gene>
<feature type="transmembrane region" description="Helical" evidence="8">
    <location>
        <begin position="21"/>
        <end position="50"/>
    </location>
</feature>